<dbReference type="SUPFAM" id="SSF81296">
    <property type="entry name" value="E set domains"/>
    <property type="match status" value="2"/>
</dbReference>
<dbReference type="Pfam" id="PF02752">
    <property type="entry name" value="Arrestin_C"/>
    <property type="match status" value="1"/>
</dbReference>
<dbReference type="PANTHER" id="PTHR11188">
    <property type="entry name" value="ARRESTIN DOMAIN CONTAINING PROTEIN"/>
    <property type="match status" value="1"/>
</dbReference>
<comment type="caution">
    <text evidence="5">The sequence shown here is derived from an EMBL/GenBank/DDBJ whole genome shotgun (WGS) entry which is preliminary data.</text>
</comment>
<dbReference type="InterPro" id="IPR050357">
    <property type="entry name" value="Arrestin_domain-protein"/>
</dbReference>
<dbReference type="PANTHER" id="PTHR11188:SF17">
    <property type="entry name" value="FI21816P1"/>
    <property type="match status" value="1"/>
</dbReference>
<dbReference type="Proteomes" id="UP000823941">
    <property type="component" value="Chromosome 12"/>
</dbReference>
<feature type="domain" description="Arrestin-like N-terminal" evidence="3">
    <location>
        <begin position="14"/>
        <end position="155"/>
    </location>
</feature>
<dbReference type="EMBL" id="JAHIBW010000012">
    <property type="protein sequence ID" value="KAG7305913.1"/>
    <property type="molecule type" value="Genomic_DNA"/>
</dbReference>
<evidence type="ECO:0008006" key="7">
    <source>
        <dbReference type="Google" id="ProtNLM"/>
    </source>
</evidence>
<gene>
    <name evidence="5" type="ORF">JYU34_008465</name>
</gene>
<dbReference type="Pfam" id="PF00339">
    <property type="entry name" value="Arrestin_N"/>
    <property type="match status" value="1"/>
</dbReference>
<accession>A0ABQ7QLY9</accession>
<dbReference type="InterPro" id="IPR014752">
    <property type="entry name" value="Arrestin-like_C"/>
</dbReference>
<evidence type="ECO:0000313" key="5">
    <source>
        <dbReference type="EMBL" id="KAG7305913.1"/>
    </source>
</evidence>
<evidence type="ECO:0000313" key="6">
    <source>
        <dbReference type="Proteomes" id="UP000823941"/>
    </source>
</evidence>
<evidence type="ECO:0000256" key="2">
    <source>
        <dbReference type="ARBA" id="ARBA00022606"/>
    </source>
</evidence>
<name>A0ABQ7QLY9_PLUXY</name>
<keyword evidence="2" id="KW-0716">Sensory transduction</keyword>
<dbReference type="InterPro" id="IPR014756">
    <property type="entry name" value="Ig_E-set"/>
</dbReference>
<keyword evidence="6" id="KW-1185">Reference proteome</keyword>
<sequence length="345" mass="38847">MGVSCQLLFHYPTEGFFRPGYFITGIVKYTVDEDTEYKNIQLSLKGEGRCEWKEKIANTATTAKENIHYTLAGPYLSYEGKETILNIKTSILNKENGKGDSVVVPAGLYEHSFDFHLPPHLPPSFKDKHALVTYCIKVKFYRPGFFKFTKKFYTEILLKGLAVPPAPPAPVIFKIEKTLLKLFSSKKKIHVKAELQNPQAIAGEPAEINFNVSNETKVIIPCITVELIERTMYTASCGTKKKKYRTIGEAKTPSVADKSTADLVLSVPSSPEIFSILNSKVVQRKYKLRVTVKLPLPYMNASIKIPIEYDTYRQRAPVPAIDEVSDAPPSYWQVMAEDHGQETSK</sequence>
<dbReference type="Gene3D" id="2.60.40.640">
    <property type="match status" value="2"/>
</dbReference>
<comment type="similarity">
    <text evidence="1">Belongs to the arrestin family.</text>
</comment>
<protein>
    <recommendedName>
        <fullName evidence="7">Arrestin C-terminal-like domain-containing protein</fullName>
    </recommendedName>
</protein>
<evidence type="ECO:0000256" key="1">
    <source>
        <dbReference type="ARBA" id="ARBA00005298"/>
    </source>
</evidence>
<proteinExistence type="inferred from homology"/>
<feature type="domain" description="Arrestin C-terminal-like" evidence="4">
    <location>
        <begin position="186"/>
        <end position="307"/>
    </location>
</feature>
<reference evidence="5 6" key="1">
    <citation type="submission" date="2021-06" db="EMBL/GenBank/DDBJ databases">
        <title>A haploid diamondback moth (Plutella xylostella L.) genome assembly resolves 31 chromosomes and identifies a diamide resistance mutation.</title>
        <authorList>
            <person name="Ward C.M."/>
            <person name="Perry K.D."/>
            <person name="Baker G."/>
            <person name="Powis K."/>
            <person name="Heckel D.G."/>
            <person name="Baxter S.W."/>
        </authorList>
    </citation>
    <scope>NUCLEOTIDE SEQUENCE [LARGE SCALE GENOMIC DNA]</scope>
    <source>
        <strain evidence="5 6">LV</strain>
        <tissue evidence="5">Single pupa</tissue>
    </source>
</reference>
<dbReference type="InterPro" id="IPR011021">
    <property type="entry name" value="Arrestin-like_N"/>
</dbReference>
<evidence type="ECO:0000259" key="4">
    <source>
        <dbReference type="Pfam" id="PF02752"/>
    </source>
</evidence>
<dbReference type="InterPro" id="IPR011022">
    <property type="entry name" value="Arrestin_C-like"/>
</dbReference>
<organism evidence="5 6">
    <name type="scientific">Plutella xylostella</name>
    <name type="common">Diamondback moth</name>
    <name type="synonym">Plutella maculipennis</name>
    <dbReference type="NCBI Taxonomy" id="51655"/>
    <lineage>
        <taxon>Eukaryota</taxon>
        <taxon>Metazoa</taxon>
        <taxon>Ecdysozoa</taxon>
        <taxon>Arthropoda</taxon>
        <taxon>Hexapoda</taxon>
        <taxon>Insecta</taxon>
        <taxon>Pterygota</taxon>
        <taxon>Neoptera</taxon>
        <taxon>Endopterygota</taxon>
        <taxon>Lepidoptera</taxon>
        <taxon>Glossata</taxon>
        <taxon>Ditrysia</taxon>
        <taxon>Yponomeutoidea</taxon>
        <taxon>Plutellidae</taxon>
        <taxon>Plutella</taxon>
    </lineage>
</organism>
<evidence type="ECO:0000259" key="3">
    <source>
        <dbReference type="Pfam" id="PF00339"/>
    </source>
</evidence>